<dbReference type="Pfam" id="PF06877">
    <property type="entry name" value="RraB"/>
    <property type="match status" value="1"/>
</dbReference>
<evidence type="ECO:0000313" key="4">
    <source>
        <dbReference type="Proteomes" id="UP000185678"/>
    </source>
</evidence>
<organism evidence="3 4">
    <name type="scientific">Insolitispirillum peregrinum</name>
    <dbReference type="NCBI Taxonomy" id="80876"/>
    <lineage>
        <taxon>Bacteria</taxon>
        <taxon>Pseudomonadati</taxon>
        <taxon>Pseudomonadota</taxon>
        <taxon>Alphaproteobacteria</taxon>
        <taxon>Rhodospirillales</taxon>
        <taxon>Novispirillaceae</taxon>
        <taxon>Insolitispirillum</taxon>
    </lineage>
</organism>
<dbReference type="InterPro" id="IPR009671">
    <property type="entry name" value="RraB_dom"/>
</dbReference>
<name>A0A1N7MPK0_9PROT</name>
<evidence type="ECO:0000259" key="1">
    <source>
        <dbReference type="Pfam" id="PF05117"/>
    </source>
</evidence>
<accession>A0A1N7MPK0</accession>
<proteinExistence type="predicted"/>
<reference evidence="3 4" key="1">
    <citation type="submission" date="2017-01" db="EMBL/GenBank/DDBJ databases">
        <authorList>
            <person name="Mah S.A."/>
            <person name="Swanson W.J."/>
            <person name="Moy G.W."/>
            <person name="Vacquier V.D."/>
        </authorList>
    </citation>
    <scope>NUCLEOTIDE SEQUENCE [LARGE SCALE GENOMIC DNA]</scope>
    <source>
        <strain evidence="3 4">DSM 11589</strain>
    </source>
</reference>
<evidence type="ECO:0000313" key="3">
    <source>
        <dbReference type="EMBL" id="SIS88037.1"/>
    </source>
</evidence>
<protein>
    <recommendedName>
        <fullName evidence="5">TIGR01619 family protein</fullName>
    </recommendedName>
</protein>
<feature type="domain" description="DUF695" evidence="1">
    <location>
        <begin position="5"/>
        <end position="133"/>
    </location>
</feature>
<dbReference type="STRING" id="80876.SAMN05421779_104262"/>
<gene>
    <name evidence="3" type="ORF">SAMN05421779_104262</name>
</gene>
<evidence type="ECO:0008006" key="5">
    <source>
        <dbReference type="Google" id="ProtNLM"/>
    </source>
</evidence>
<dbReference type="OrthoDB" id="7839302at2"/>
<feature type="domain" description="Regulator of ribonuclease activity B" evidence="2">
    <location>
        <begin position="143"/>
        <end position="239"/>
    </location>
</feature>
<dbReference type="Gene3D" id="3.30.70.970">
    <property type="entry name" value="RraB-like"/>
    <property type="match status" value="1"/>
</dbReference>
<dbReference type="AlphaFoldDB" id="A0A1N7MPK0"/>
<dbReference type="Proteomes" id="UP000185678">
    <property type="component" value="Unassembled WGS sequence"/>
</dbReference>
<dbReference type="InterPro" id="IPR036701">
    <property type="entry name" value="RraB-like_sf"/>
</dbReference>
<sequence length="247" mass="27052">MSLGWDTYLYQLEDGRPAAITLDLDASPEESQGLTILVRARIVLRQPAEHGLMVAEETDALAEADEAFDELVDTLSDGEGVFVGSLTMGGQCIMHAYLPGDTVIPAELTLGSYTAQVHTQDDPEWSVFLEGLYPSEDQLHCIINRRIVDQLEEDGDTVTIPREVFHSAFFPNSNGAQAFADEAATEGYRLDQMAQDPDDGSVEVRLCREEPVDLKSINETSLLLVRLAATCGGYYDGWEAATIAQPH</sequence>
<dbReference type="RefSeq" id="WP_076400698.1">
    <property type="nucleotide sequence ID" value="NZ_FTOA01000004.1"/>
</dbReference>
<keyword evidence="4" id="KW-1185">Reference proteome</keyword>
<dbReference type="SUPFAM" id="SSF89946">
    <property type="entry name" value="Hypothetical protein VC0424"/>
    <property type="match status" value="1"/>
</dbReference>
<dbReference type="Pfam" id="PF05117">
    <property type="entry name" value="DUF695"/>
    <property type="match status" value="1"/>
</dbReference>
<dbReference type="InterPro" id="IPR016097">
    <property type="entry name" value="DUF695"/>
</dbReference>
<evidence type="ECO:0000259" key="2">
    <source>
        <dbReference type="Pfam" id="PF06877"/>
    </source>
</evidence>
<dbReference type="EMBL" id="FTOA01000004">
    <property type="protein sequence ID" value="SIS88037.1"/>
    <property type="molecule type" value="Genomic_DNA"/>
</dbReference>